<dbReference type="SUPFAM" id="SSF46785">
    <property type="entry name" value="Winged helix' DNA-binding domain"/>
    <property type="match status" value="1"/>
</dbReference>
<keyword evidence="4" id="KW-0804">Transcription</keyword>
<dbReference type="PROSITE" id="PS50931">
    <property type="entry name" value="HTH_LYSR"/>
    <property type="match status" value="1"/>
</dbReference>
<dbReference type="InterPro" id="IPR036390">
    <property type="entry name" value="WH_DNA-bd_sf"/>
</dbReference>
<dbReference type="PANTHER" id="PTHR30126:SF98">
    <property type="entry name" value="HTH-TYPE TRANSCRIPTIONAL ACTIVATOR BAUR"/>
    <property type="match status" value="1"/>
</dbReference>
<dbReference type="Gene3D" id="3.40.190.10">
    <property type="entry name" value="Periplasmic binding protein-like II"/>
    <property type="match status" value="1"/>
</dbReference>
<evidence type="ECO:0000256" key="1">
    <source>
        <dbReference type="ARBA" id="ARBA00009437"/>
    </source>
</evidence>
<dbReference type="Pfam" id="PF03466">
    <property type="entry name" value="LysR_substrate"/>
    <property type="match status" value="1"/>
</dbReference>
<gene>
    <name evidence="6" type="ORF">J2045_004566</name>
</gene>
<reference evidence="6 7" key="1">
    <citation type="submission" date="2023-07" db="EMBL/GenBank/DDBJ databases">
        <title>Genomic Encyclopedia of Type Strains, Phase IV (KMG-IV): sequencing the most valuable type-strain genomes for metagenomic binning, comparative biology and taxonomic classification.</title>
        <authorList>
            <person name="Goeker M."/>
        </authorList>
    </citation>
    <scope>NUCLEOTIDE SEQUENCE [LARGE SCALE GENOMIC DNA]</scope>
    <source>
        <strain evidence="6 7">DSM 1111</strain>
    </source>
</reference>
<sequence length="329" mass="36627">MSSISDGADKLDARRGDHNLRKFDGNPRQSFSVDNVDIRLMRIFMRVVEAGGLSAAQSDLNLSLSTISEKITALEQRLGVSLCKRGRRGFVLTEHGRLVFEECQRLFGSLDQFGRKVSGLRSNLAGTLTVGMVDNIISDPRSALADAVGKLVDAAPSVSLALETRPPGELLRDIVARKLDLGIGSFPRMALGLSYIDLYDELQNFYCGRGHPLFDVPDDEITIDVVRVHRIIGRSYWAARDIKIFAISNPHATVSNMEAEAFLILSGNYLGYLPDHYADSFQKAGRIRPIRPDLFSYKAKFQIATSEDWMDRPLTKTFVQILESCSLNR</sequence>
<comment type="similarity">
    <text evidence="1">Belongs to the LysR transcriptional regulatory family.</text>
</comment>
<evidence type="ECO:0000256" key="2">
    <source>
        <dbReference type="ARBA" id="ARBA00023015"/>
    </source>
</evidence>
<feature type="domain" description="HTH lysR-type" evidence="5">
    <location>
        <begin position="36"/>
        <end position="93"/>
    </location>
</feature>
<organism evidence="6 7">
    <name type="scientific">Peteryoungia aggregata LMG 23059</name>
    <dbReference type="NCBI Taxonomy" id="1368425"/>
    <lineage>
        <taxon>Bacteria</taxon>
        <taxon>Pseudomonadati</taxon>
        <taxon>Pseudomonadota</taxon>
        <taxon>Alphaproteobacteria</taxon>
        <taxon>Hyphomicrobiales</taxon>
        <taxon>Rhizobiaceae</taxon>
        <taxon>Peteryoungia</taxon>
    </lineage>
</organism>
<evidence type="ECO:0000256" key="4">
    <source>
        <dbReference type="ARBA" id="ARBA00023163"/>
    </source>
</evidence>
<evidence type="ECO:0000313" key="6">
    <source>
        <dbReference type="EMBL" id="MDQ0423514.1"/>
    </source>
</evidence>
<dbReference type="RefSeq" id="WP_307377523.1">
    <property type="nucleotide sequence ID" value="NZ_JAUSUW010000022.1"/>
</dbReference>
<protein>
    <submittedName>
        <fullName evidence="6">DNA-binding transcriptional LysR family regulator</fullName>
    </submittedName>
</protein>
<dbReference type="Proteomes" id="UP001238496">
    <property type="component" value="Unassembled WGS sequence"/>
</dbReference>
<dbReference type="EMBL" id="JAUSUW010000022">
    <property type="protein sequence ID" value="MDQ0423514.1"/>
    <property type="molecule type" value="Genomic_DNA"/>
</dbReference>
<dbReference type="InterPro" id="IPR000847">
    <property type="entry name" value="LysR_HTH_N"/>
</dbReference>
<keyword evidence="2" id="KW-0805">Transcription regulation</keyword>
<keyword evidence="3 6" id="KW-0238">DNA-binding</keyword>
<keyword evidence="7" id="KW-1185">Reference proteome</keyword>
<dbReference type="InterPro" id="IPR005119">
    <property type="entry name" value="LysR_subst-bd"/>
</dbReference>
<dbReference type="Pfam" id="PF00126">
    <property type="entry name" value="HTH_1"/>
    <property type="match status" value="1"/>
</dbReference>
<evidence type="ECO:0000259" key="5">
    <source>
        <dbReference type="PROSITE" id="PS50931"/>
    </source>
</evidence>
<dbReference type="SUPFAM" id="SSF53850">
    <property type="entry name" value="Periplasmic binding protein-like II"/>
    <property type="match status" value="1"/>
</dbReference>
<dbReference type="GO" id="GO:0003677">
    <property type="term" value="F:DNA binding"/>
    <property type="evidence" value="ECO:0007669"/>
    <property type="project" value="UniProtKB-KW"/>
</dbReference>
<dbReference type="CDD" id="cd05466">
    <property type="entry name" value="PBP2_LTTR_substrate"/>
    <property type="match status" value="1"/>
</dbReference>
<name>A0ABU0GDS9_9HYPH</name>
<comment type="caution">
    <text evidence="6">The sequence shown here is derived from an EMBL/GenBank/DDBJ whole genome shotgun (WGS) entry which is preliminary data.</text>
</comment>
<accession>A0ABU0GDS9</accession>
<evidence type="ECO:0000256" key="3">
    <source>
        <dbReference type="ARBA" id="ARBA00023125"/>
    </source>
</evidence>
<dbReference type="InterPro" id="IPR036388">
    <property type="entry name" value="WH-like_DNA-bd_sf"/>
</dbReference>
<dbReference type="Gene3D" id="1.10.10.10">
    <property type="entry name" value="Winged helix-like DNA-binding domain superfamily/Winged helix DNA-binding domain"/>
    <property type="match status" value="1"/>
</dbReference>
<dbReference type="PANTHER" id="PTHR30126">
    <property type="entry name" value="HTH-TYPE TRANSCRIPTIONAL REGULATOR"/>
    <property type="match status" value="1"/>
</dbReference>
<proteinExistence type="inferred from homology"/>
<evidence type="ECO:0000313" key="7">
    <source>
        <dbReference type="Proteomes" id="UP001238496"/>
    </source>
</evidence>